<organism evidence="1">
    <name type="scientific">Cupriavidus taiwanensis</name>
    <dbReference type="NCBI Taxonomy" id="164546"/>
    <lineage>
        <taxon>Bacteria</taxon>
        <taxon>Pseudomonadati</taxon>
        <taxon>Pseudomonadota</taxon>
        <taxon>Betaproteobacteria</taxon>
        <taxon>Burkholderiales</taxon>
        <taxon>Burkholderiaceae</taxon>
        <taxon>Cupriavidus</taxon>
    </lineage>
</organism>
<proteinExistence type="predicted"/>
<protein>
    <recommendedName>
        <fullName evidence="2">NERD domain-containing protein</fullName>
    </recommendedName>
</protein>
<evidence type="ECO:0000313" key="1">
    <source>
        <dbReference type="EMBL" id="SOY57732.1"/>
    </source>
</evidence>
<dbReference type="AlphaFoldDB" id="A0A375BX78"/>
<sequence>MTRLTGQEAERQAAQWITEWSNALANELAPYEAIQAFEVAFDALQRAEELLNLPLELKDKQLMQEIAGLPFLDIIAVSRSLKPIADGLAQQFDAPVVGRLTMALREMCALATTLAARGIPAAEMLSSGGGALAYIQSRRRLLLAVVHSIPTMCRGTQPLPAHGALGRLLEIVEHMGVGIINMHHNVMLARVFPDFELAFDTQSRGVLANRCFEALDQAFLEPERVGIMEMPTDRIDHSKFLPVSSKVIFSAAELNNDLIKIAGAYAEFNLQDTSYGALSAFIMKILPDVTGHYLIKLSRARLLELMEELDLPSALRMRLVVDCGDFVQNTCTHAPFTAVGETVVTSVVLLSRFAYHWKNVCLNRVRRYQIRSGFIFEGTLKKALEAQGFKIQDIKRVNRAEFDVVAVLEGVIYNLQCKNNLVDLDRIETDVKKFARYNRTLDKAYAAALDKERGREQVLMTKLGLNKVKHYVISRFPVATDNPNVFAFGEIQRFRVLAEAA</sequence>
<dbReference type="EMBL" id="OFSQ01000029">
    <property type="protein sequence ID" value="SOY57732.1"/>
    <property type="molecule type" value="Genomic_DNA"/>
</dbReference>
<dbReference type="Proteomes" id="UP000256780">
    <property type="component" value="Chromosome CBM2587_b"/>
</dbReference>
<dbReference type="SUPFAM" id="SSF52980">
    <property type="entry name" value="Restriction endonuclease-like"/>
    <property type="match status" value="1"/>
</dbReference>
<name>A0A375BX78_9BURK</name>
<gene>
    <name evidence="1" type="ORF">CBM2587_B10103</name>
</gene>
<accession>A0A375BX78</accession>
<evidence type="ECO:0008006" key="2">
    <source>
        <dbReference type="Google" id="ProtNLM"/>
    </source>
</evidence>
<dbReference type="InterPro" id="IPR011335">
    <property type="entry name" value="Restrct_endonuc-II-like"/>
</dbReference>
<comment type="caution">
    <text evidence="1">The sequence shown here is derived from an EMBL/GenBank/DDBJ whole genome shotgun (WGS) entry which is preliminary data.</text>
</comment>
<reference evidence="1" key="1">
    <citation type="submission" date="2018-01" db="EMBL/GenBank/DDBJ databases">
        <authorList>
            <person name="Clerissi C."/>
        </authorList>
    </citation>
    <scope>NUCLEOTIDE SEQUENCE</scope>
    <source>
        <strain evidence="1">Cupriavidus sp. LMG 19464</strain>
    </source>
</reference>